<protein>
    <submittedName>
        <fullName evidence="9">Cyclin A1</fullName>
    </submittedName>
</protein>
<evidence type="ECO:0000256" key="4">
    <source>
        <dbReference type="ARBA" id="ARBA00023306"/>
    </source>
</evidence>
<dbReference type="FunFam" id="1.10.472.10:FF:000001">
    <property type="entry name" value="G2/mitotic-specific cyclin"/>
    <property type="match status" value="1"/>
</dbReference>
<dbReference type="InterPro" id="IPR039361">
    <property type="entry name" value="Cyclin"/>
</dbReference>
<sequence length="372" mass="41836">MSSSALAPFASRSSRENISAQARMDGPRLKAGQRVVLGVLTENDHHNRTCNQVSLCLSPIMPFMLNSKIQAPPTTLTVQSLSQAGVCMCTGSCLDASMQSLEEEEVAVTEDVLCVPEYAEDIHRHLRESEIRYRPKPGYMRKQPDITNCMRVILIDWLVEVAEEYKLCSETVYLAVNYLDRFLSSMSVLRGKLQLVGTAAILVAAKYEEIYPPEVDEFVYITDDTYSKKQLLRMEHLILKVLSFDMTAPTSYQFLTQYVLVERVCSETANLALYLSELTLLEVEPFLQHLPSKIAAAAYCLANYTLNRTLWPDALHAFTGYSLAEIAQCLIALHKLHLSAESRPQQAIREKYKSSEYSSVSLIKPVEGLPLH</sequence>
<dbReference type="SUPFAM" id="SSF47954">
    <property type="entry name" value="Cyclin-like"/>
    <property type="match status" value="2"/>
</dbReference>
<dbReference type="Gene3D" id="1.10.472.10">
    <property type="entry name" value="Cyclin-like"/>
    <property type="match status" value="2"/>
</dbReference>
<dbReference type="Pfam" id="PF02984">
    <property type="entry name" value="Cyclin_C"/>
    <property type="match status" value="1"/>
</dbReference>
<evidence type="ECO:0000313" key="10">
    <source>
        <dbReference type="Proteomes" id="UP000018467"/>
    </source>
</evidence>
<evidence type="ECO:0000313" key="9">
    <source>
        <dbReference type="Ensembl" id="ENSAMXP00000045646.1"/>
    </source>
</evidence>
<keyword evidence="4" id="KW-0131">Cell cycle</keyword>
<evidence type="ECO:0000256" key="2">
    <source>
        <dbReference type="ARBA" id="ARBA00022618"/>
    </source>
</evidence>
<dbReference type="Ensembl" id="ENSAMXT00000053790.1">
    <property type="protein sequence ID" value="ENSAMXP00000045646.1"/>
    <property type="gene ID" value="ENSAMXG00000016061.2"/>
</dbReference>
<evidence type="ECO:0000256" key="3">
    <source>
        <dbReference type="ARBA" id="ARBA00023127"/>
    </source>
</evidence>
<dbReference type="InterPro" id="IPR006671">
    <property type="entry name" value="Cyclin_N"/>
</dbReference>
<dbReference type="GeneTree" id="ENSGT00940000157940"/>
<dbReference type="Bgee" id="ENSAMXG00000016061">
    <property type="expression patterns" value="Expressed in ovary and 11 other cell types or tissues"/>
</dbReference>
<dbReference type="PROSITE" id="PS00292">
    <property type="entry name" value="CYCLINS"/>
    <property type="match status" value="1"/>
</dbReference>
<keyword evidence="3 5" id="KW-0195">Cyclin</keyword>
<keyword evidence="2" id="KW-0132">Cell division</keyword>
<dbReference type="SMART" id="SM01332">
    <property type="entry name" value="Cyclin_C"/>
    <property type="match status" value="1"/>
</dbReference>
<reference evidence="10" key="2">
    <citation type="journal article" date="2014" name="Nat. Commun.">
        <title>The cavefish genome reveals candidate genes for eye loss.</title>
        <authorList>
            <person name="McGaugh S.E."/>
            <person name="Gross J.B."/>
            <person name="Aken B."/>
            <person name="Blin M."/>
            <person name="Borowsky R."/>
            <person name="Chalopin D."/>
            <person name="Hinaux H."/>
            <person name="Jeffery W.R."/>
            <person name="Keene A."/>
            <person name="Ma L."/>
            <person name="Minx P."/>
            <person name="Murphy D."/>
            <person name="O'Quin K.E."/>
            <person name="Retaux S."/>
            <person name="Rohner N."/>
            <person name="Searle S.M."/>
            <person name="Stahl B.A."/>
            <person name="Tabin C."/>
            <person name="Volff J.N."/>
            <person name="Yoshizawa M."/>
            <person name="Warren W.C."/>
        </authorList>
    </citation>
    <scope>NUCLEOTIDE SEQUENCE [LARGE SCALE GENOMIC DNA]</scope>
    <source>
        <strain evidence="10">female</strain>
    </source>
</reference>
<comment type="similarity">
    <text evidence="1">Belongs to the cyclin family. Cyclin AB subfamily.</text>
</comment>
<organism evidence="9 10">
    <name type="scientific">Astyanax mexicanus</name>
    <name type="common">Blind cave fish</name>
    <name type="synonym">Astyanax fasciatus mexicanus</name>
    <dbReference type="NCBI Taxonomy" id="7994"/>
    <lineage>
        <taxon>Eukaryota</taxon>
        <taxon>Metazoa</taxon>
        <taxon>Chordata</taxon>
        <taxon>Craniata</taxon>
        <taxon>Vertebrata</taxon>
        <taxon>Euteleostomi</taxon>
        <taxon>Actinopterygii</taxon>
        <taxon>Neopterygii</taxon>
        <taxon>Teleostei</taxon>
        <taxon>Ostariophysi</taxon>
        <taxon>Characiformes</taxon>
        <taxon>Characoidei</taxon>
        <taxon>Acestrorhamphidae</taxon>
        <taxon>Acestrorhamphinae</taxon>
        <taxon>Astyanax</taxon>
    </lineage>
</organism>
<evidence type="ECO:0000256" key="5">
    <source>
        <dbReference type="RuleBase" id="RU000383"/>
    </source>
</evidence>
<name>A0A3B1JV91_ASTMX</name>
<dbReference type="Proteomes" id="UP000018467">
    <property type="component" value="Unassembled WGS sequence"/>
</dbReference>
<evidence type="ECO:0000256" key="6">
    <source>
        <dbReference type="SAM" id="MobiDB-lite"/>
    </source>
</evidence>
<feature type="domain" description="Cyclin C-terminal" evidence="8">
    <location>
        <begin position="249"/>
        <end position="366"/>
    </location>
</feature>
<reference evidence="9" key="3">
    <citation type="submission" date="2025-08" db="UniProtKB">
        <authorList>
            <consortium name="Ensembl"/>
        </authorList>
    </citation>
    <scope>IDENTIFICATION</scope>
</reference>
<evidence type="ECO:0000259" key="7">
    <source>
        <dbReference type="SMART" id="SM00385"/>
    </source>
</evidence>
<dbReference type="AlphaFoldDB" id="A0A3B1JV91"/>
<dbReference type="InterPro" id="IPR036915">
    <property type="entry name" value="Cyclin-like_sf"/>
</dbReference>
<evidence type="ECO:0000259" key="8">
    <source>
        <dbReference type="SMART" id="SM01332"/>
    </source>
</evidence>
<reference evidence="9" key="4">
    <citation type="submission" date="2025-09" db="UniProtKB">
        <authorList>
            <consortium name="Ensembl"/>
        </authorList>
    </citation>
    <scope>IDENTIFICATION</scope>
</reference>
<dbReference type="InterPro" id="IPR004367">
    <property type="entry name" value="Cyclin_C-dom"/>
</dbReference>
<feature type="domain" description="Cyclin-like" evidence="7">
    <location>
        <begin position="253"/>
        <end position="335"/>
    </location>
</feature>
<dbReference type="InterPro" id="IPR013763">
    <property type="entry name" value="Cyclin-like_dom"/>
</dbReference>
<feature type="domain" description="Cyclin-like" evidence="7">
    <location>
        <begin position="156"/>
        <end position="240"/>
    </location>
</feature>
<reference evidence="10" key="1">
    <citation type="submission" date="2013-03" db="EMBL/GenBank/DDBJ databases">
        <authorList>
            <person name="Jeffery W."/>
            <person name="Warren W."/>
            <person name="Wilson R.K."/>
        </authorList>
    </citation>
    <scope>NUCLEOTIDE SEQUENCE</scope>
    <source>
        <strain evidence="10">female</strain>
    </source>
</reference>
<dbReference type="GO" id="GO:0051301">
    <property type="term" value="P:cell division"/>
    <property type="evidence" value="ECO:0007669"/>
    <property type="project" value="UniProtKB-KW"/>
</dbReference>
<keyword evidence="10" id="KW-1185">Reference proteome</keyword>
<dbReference type="InterPro" id="IPR048258">
    <property type="entry name" value="Cyclins_cyclin-box"/>
</dbReference>
<dbReference type="SMART" id="SM00385">
    <property type="entry name" value="CYCLIN"/>
    <property type="match status" value="2"/>
</dbReference>
<feature type="region of interest" description="Disordered" evidence="6">
    <location>
        <begin position="1"/>
        <end position="26"/>
    </location>
</feature>
<proteinExistence type="inferred from homology"/>
<dbReference type="Pfam" id="PF00134">
    <property type="entry name" value="Cyclin_N"/>
    <property type="match status" value="1"/>
</dbReference>
<dbReference type="PANTHER" id="PTHR10177">
    <property type="entry name" value="CYCLINS"/>
    <property type="match status" value="1"/>
</dbReference>
<evidence type="ECO:0000256" key="1">
    <source>
        <dbReference type="ARBA" id="ARBA00006955"/>
    </source>
</evidence>
<accession>A0A3B1JV91</accession>